<dbReference type="SUPFAM" id="SSF55729">
    <property type="entry name" value="Acyl-CoA N-acyltransferases (Nat)"/>
    <property type="match status" value="1"/>
</dbReference>
<accession>A0ABN2YZQ2</accession>
<evidence type="ECO:0000259" key="1">
    <source>
        <dbReference type="PROSITE" id="PS51186"/>
    </source>
</evidence>
<organism evidence="2 3">
    <name type="scientific">Nocardioides bigeumensis</name>
    <dbReference type="NCBI Taxonomy" id="433657"/>
    <lineage>
        <taxon>Bacteria</taxon>
        <taxon>Bacillati</taxon>
        <taxon>Actinomycetota</taxon>
        <taxon>Actinomycetes</taxon>
        <taxon>Propionibacteriales</taxon>
        <taxon>Nocardioidaceae</taxon>
        <taxon>Nocardioides</taxon>
    </lineage>
</organism>
<name>A0ABN2YZQ2_9ACTN</name>
<dbReference type="Proteomes" id="UP001500575">
    <property type="component" value="Unassembled WGS sequence"/>
</dbReference>
<proteinExistence type="predicted"/>
<keyword evidence="3" id="KW-1185">Reference proteome</keyword>
<dbReference type="Pfam" id="PF13302">
    <property type="entry name" value="Acetyltransf_3"/>
    <property type="match status" value="1"/>
</dbReference>
<sequence length="186" mass="21083">MDPAYGGGVLSLDIAPARIRDLEPWHADQLATFFQRHGAGLYEWLPWEHMEETDAARSFLTSFTDGRAADTRRLFGIWTGDELVGGVLFPSLNTRSGIGELGVFLAEPARGQGIVTRAVEAMIAWAFEERGLRRLEWRCAPGNESSRAVPQRLGFTHEGTLRQVFKVRDHYDDLEVWALLRGEWRR</sequence>
<dbReference type="InterPro" id="IPR000182">
    <property type="entry name" value="GNAT_dom"/>
</dbReference>
<evidence type="ECO:0000313" key="3">
    <source>
        <dbReference type="Proteomes" id="UP001500575"/>
    </source>
</evidence>
<evidence type="ECO:0000313" key="2">
    <source>
        <dbReference type="EMBL" id="GAA2134511.1"/>
    </source>
</evidence>
<dbReference type="CDD" id="cd04301">
    <property type="entry name" value="NAT_SF"/>
    <property type="match status" value="1"/>
</dbReference>
<dbReference type="PANTHER" id="PTHR43441">
    <property type="entry name" value="RIBOSOMAL-PROTEIN-SERINE ACETYLTRANSFERASE"/>
    <property type="match status" value="1"/>
</dbReference>
<dbReference type="RefSeq" id="WP_344305730.1">
    <property type="nucleotide sequence ID" value="NZ_BAAAQQ010000014.1"/>
</dbReference>
<dbReference type="InterPro" id="IPR051908">
    <property type="entry name" value="Ribosomal_N-acetyltransferase"/>
</dbReference>
<dbReference type="PROSITE" id="PS51186">
    <property type="entry name" value="GNAT"/>
    <property type="match status" value="1"/>
</dbReference>
<feature type="domain" description="N-acetyltransferase" evidence="1">
    <location>
        <begin position="17"/>
        <end position="183"/>
    </location>
</feature>
<dbReference type="Gene3D" id="3.40.630.30">
    <property type="match status" value="1"/>
</dbReference>
<gene>
    <name evidence="2" type="ORF">GCM10009843_41030</name>
</gene>
<protein>
    <submittedName>
        <fullName evidence="2">GNAT family protein</fullName>
    </submittedName>
</protein>
<comment type="caution">
    <text evidence="2">The sequence shown here is derived from an EMBL/GenBank/DDBJ whole genome shotgun (WGS) entry which is preliminary data.</text>
</comment>
<reference evidence="2 3" key="1">
    <citation type="journal article" date="2019" name="Int. J. Syst. Evol. Microbiol.">
        <title>The Global Catalogue of Microorganisms (GCM) 10K type strain sequencing project: providing services to taxonomists for standard genome sequencing and annotation.</title>
        <authorList>
            <consortium name="The Broad Institute Genomics Platform"/>
            <consortium name="The Broad Institute Genome Sequencing Center for Infectious Disease"/>
            <person name="Wu L."/>
            <person name="Ma J."/>
        </authorList>
    </citation>
    <scope>NUCLEOTIDE SEQUENCE [LARGE SCALE GENOMIC DNA]</scope>
    <source>
        <strain evidence="2 3">JCM 16021</strain>
    </source>
</reference>
<dbReference type="EMBL" id="BAAAQQ010000014">
    <property type="protein sequence ID" value="GAA2134511.1"/>
    <property type="molecule type" value="Genomic_DNA"/>
</dbReference>
<dbReference type="PANTHER" id="PTHR43441:SF10">
    <property type="entry name" value="ACETYLTRANSFERASE"/>
    <property type="match status" value="1"/>
</dbReference>
<dbReference type="InterPro" id="IPR016181">
    <property type="entry name" value="Acyl_CoA_acyltransferase"/>
</dbReference>